<organism evidence="8 9">
    <name type="scientific">Croceivirga radicis</name>
    <dbReference type="NCBI Taxonomy" id="1929488"/>
    <lineage>
        <taxon>Bacteria</taxon>
        <taxon>Pseudomonadati</taxon>
        <taxon>Bacteroidota</taxon>
        <taxon>Flavobacteriia</taxon>
        <taxon>Flavobacteriales</taxon>
        <taxon>Flavobacteriaceae</taxon>
        <taxon>Croceivirga</taxon>
    </lineage>
</organism>
<dbReference type="SFLD" id="SFLDS00003">
    <property type="entry name" value="Haloacid_Dehalogenase"/>
    <property type="match status" value="1"/>
</dbReference>
<dbReference type="GO" id="GO:0008781">
    <property type="term" value="F:N-acylneuraminate cytidylyltransferase activity"/>
    <property type="evidence" value="ECO:0007669"/>
    <property type="project" value="TreeGrafter"/>
</dbReference>
<comment type="caution">
    <text evidence="8">The sequence shown here is derived from an EMBL/GenBank/DDBJ whole genome shotgun (WGS) entry which is preliminary data.</text>
</comment>
<evidence type="ECO:0000256" key="1">
    <source>
        <dbReference type="ARBA" id="ARBA00001946"/>
    </source>
</evidence>
<dbReference type="EMBL" id="MTBC01000004">
    <property type="protein sequence ID" value="OQD43019.1"/>
    <property type="molecule type" value="Genomic_DNA"/>
</dbReference>
<reference evidence="8 9" key="1">
    <citation type="submission" date="2016-12" db="EMBL/GenBank/DDBJ databases">
        <authorList>
            <person name="Song W.-J."/>
            <person name="Kurnit D.M."/>
        </authorList>
    </citation>
    <scope>NUCLEOTIDE SEQUENCE [LARGE SCALE GENOMIC DNA]</scope>
    <source>
        <strain evidence="8 9">HSG9</strain>
    </source>
</reference>
<dbReference type="CDD" id="cd01630">
    <property type="entry name" value="HAD_KDO-like"/>
    <property type="match status" value="1"/>
</dbReference>
<comment type="cofactor">
    <cofactor evidence="1 7">
        <name>Mg(2+)</name>
        <dbReference type="ChEBI" id="CHEBI:18420"/>
    </cofactor>
</comment>
<evidence type="ECO:0000313" key="8">
    <source>
        <dbReference type="EMBL" id="OQD43019.1"/>
    </source>
</evidence>
<dbReference type="PANTHER" id="PTHR21485">
    <property type="entry name" value="HAD SUPERFAMILY MEMBERS CMAS AND KDSC"/>
    <property type="match status" value="1"/>
</dbReference>
<evidence type="ECO:0000256" key="5">
    <source>
        <dbReference type="ARBA" id="ARBA00022801"/>
    </source>
</evidence>
<keyword evidence="4 7" id="KW-0479">Metal-binding</keyword>
<evidence type="ECO:0000313" key="9">
    <source>
        <dbReference type="Proteomes" id="UP000191680"/>
    </source>
</evidence>
<dbReference type="SUPFAM" id="SSF56784">
    <property type="entry name" value="HAD-like"/>
    <property type="match status" value="1"/>
</dbReference>
<keyword evidence="6 7" id="KW-0460">Magnesium</keyword>
<feature type="binding site" evidence="7">
    <location>
        <position position="20"/>
    </location>
    <ligand>
        <name>substrate</name>
    </ligand>
</feature>
<accession>A0A1V6LSD0</accession>
<dbReference type="InterPro" id="IPR010023">
    <property type="entry name" value="KdsC_fam"/>
</dbReference>
<evidence type="ECO:0000256" key="2">
    <source>
        <dbReference type="ARBA" id="ARBA00005893"/>
    </source>
</evidence>
<dbReference type="Pfam" id="PF08282">
    <property type="entry name" value="Hydrolase_3"/>
    <property type="match status" value="1"/>
</dbReference>
<sequence>MKKNYKEYLKDITTFVFDVDGVLTDGTVTITTSGELLRKMNVKDGLALKTAVNKGYHICIITGGTNAGVKERLQGLGITTFYMGAHHKEEPMEEFMEVYGLKKENILYMGDDLPDIPPMKMVQLATCPQDAVAEVKAICDYVSHKNGGEGCARDIIEQVLKVRGDWNLNFSAEND</sequence>
<evidence type="ECO:0000256" key="4">
    <source>
        <dbReference type="ARBA" id="ARBA00022723"/>
    </source>
</evidence>
<name>A0A1V6LSD0_9FLAO</name>
<dbReference type="NCBIfam" id="TIGR01670">
    <property type="entry name" value="KdsC-phosphatas"/>
    <property type="match status" value="1"/>
</dbReference>
<keyword evidence="9" id="KW-1185">Reference proteome</keyword>
<dbReference type="PANTHER" id="PTHR21485:SF3">
    <property type="entry name" value="N-ACYLNEURAMINATE CYTIDYLYLTRANSFERASE"/>
    <property type="match status" value="1"/>
</dbReference>
<evidence type="ECO:0000256" key="7">
    <source>
        <dbReference type="PIRSR" id="PIRSR006118-2"/>
    </source>
</evidence>
<gene>
    <name evidence="8" type="ORF">BUL40_07965</name>
</gene>
<dbReference type="SFLD" id="SFLDG01136">
    <property type="entry name" value="C1.6:_Phosphoserine_Phosphatas"/>
    <property type="match status" value="1"/>
</dbReference>
<dbReference type="InterPro" id="IPR023214">
    <property type="entry name" value="HAD_sf"/>
</dbReference>
<dbReference type="FunFam" id="3.40.50.1000:FF:000029">
    <property type="entry name" value="3-deoxy-D-manno-octulosonate 8-phosphate phosphatase KdsC"/>
    <property type="match status" value="1"/>
</dbReference>
<proteinExistence type="inferred from homology"/>
<comment type="subunit">
    <text evidence="3">Homotetramer.</text>
</comment>
<dbReference type="RefSeq" id="WP_080318807.1">
    <property type="nucleotide sequence ID" value="NZ_MTBC01000004.1"/>
</dbReference>
<dbReference type="InterPro" id="IPR036412">
    <property type="entry name" value="HAD-like_sf"/>
</dbReference>
<dbReference type="GO" id="GO:0016788">
    <property type="term" value="F:hydrolase activity, acting on ester bonds"/>
    <property type="evidence" value="ECO:0007669"/>
    <property type="project" value="InterPro"/>
</dbReference>
<protein>
    <submittedName>
        <fullName evidence="8">3-deoxy-D-manno-octulosonate 8-phosphate phosphatase</fullName>
    </submittedName>
</protein>
<dbReference type="AlphaFoldDB" id="A0A1V6LSD0"/>
<dbReference type="Gene3D" id="3.40.50.1000">
    <property type="entry name" value="HAD superfamily/HAD-like"/>
    <property type="match status" value="1"/>
</dbReference>
<dbReference type="GO" id="GO:0046872">
    <property type="term" value="F:metal ion binding"/>
    <property type="evidence" value="ECO:0007669"/>
    <property type="project" value="UniProtKB-KW"/>
</dbReference>
<evidence type="ECO:0000256" key="3">
    <source>
        <dbReference type="ARBA" id="ARBA00011881"/>
    </source>
</evidence>
<feature type="binding site" evidence="7">
    <location>
        <position position="18"/>
    </location>
    <ligand>
        <name>Mg(2+)</name>
        <dbReference type="ChEBI" id="CHEBI:18420"/>
    </ligand>
</feature>
<evidence type="ECO:0000256" key="6">
    <source>
        <dbReference type="ARBA" id="ARBA00022842"/>
    </source>
</evidence>
<dbReference type="SFLD" id="SFLDG01138">
    <property type="entry name" value="C1.6.2:_Deoxy-d-mannose-octulo"/>
    <property type="match status" value="1"/>
</dbReference>
<keyword evidence="5" id="KW-0378">Hydrolase</keyword>
<comment type="similarity">
    <text evidence="2">Belongs to the KdsC family.</text>
</comment>
<dbReference type="PIRSF" id="PIRSF006118">
    <property type="entry name" value="KDO8-P_Ptase"/>
    <property type="match status" value="1"/>
</dbReference>
<dbReference type="InterPro" id="IPR050793">
    <property type="entry name" value="CMP-NeuNAc_synthase"/>
</dbReference>
<dbReference type="Proteomes" id="UP000191680">
    <property type="component" value="Unassembled WGS sequence"/>
</dbReference>
<dbReference type="OrthoDB" id="9805604at2"/>
<feature type="binding site" evidence="7">
    <location>
        <position position="111"/>
    </location>
    <ligand>
        <name>Mg(2+)</name>
        <dbReference type="ChEBI" id="CHEBI:18420"/>
    </ligand>
</feature>